<dbReference type="InterPro" id="IPR006564">
    <property type="entry name" value="Znf_PMZ"/>
</dbReference>
<dbReference type="OrthoDB" id="1090889at2759"/>
<feature type="compositionally biased region" description="Basic and acidic residues" evidence="5">
    <location>
        <begin position="234"/>
        <end position="261"/>
    </location>
</feature>
<comment type="caution">
    <text evidence="7">The sequence shown here is derived from an EMBL/GenBank/DDBJ whole genome shotgun (WGS) entry which is preliminary data.</text>
</comment>
<keyword evidence="1" id="KW-0479">Metal-binding</keyword>
<evidence type="ECO:0000256" key="4">
    <source>
        <dbReference type="PROSITE-ProRule" id="PRU00325"/>
    </source>
</evidence>
<evidence type="ECO:0000256" key="1">
    <source>
        <dbReference type="ARBA" id="ARBA00022723"/>
    </source>
</evidence>
<dbReference type="Proteomes" id="UP000694251">
    <property type="component" value="Chromosome 6"/>
</dbReference>
<feature type="region of interest" description="Disordered" evidence="5">
    <location>
        <begin position="224"/>
        <end position="262"/>
    </location>
</feature>
<dbReference type="PANTHER" id="PTHR31973">
    <property type="entry name" value="POLYPROTEIN, PUTATIVE-RELATED"/>
    <property type="match status" value="1"/>
</dbReference>
<evidence type="ECO:0000313" key="8">
    <source>
        <dbReference type="Proteomes" id="UP000694251"/>
    </source>
</evidence>
<dbReference type="Pfam" id="PF10551">
    <property type="entry name" value="MULE"/>
    <property type="match status" value="1"/>
</dbReference>
<sequence length="833" mass="96179">MKSLMHSLLATTVGNFLSGQIIYEGGGVRFIDSKPSDLFAQLMNQLPVSLYGQRVWFKLPYERFEERKSISNGDENFKRMCMAAIWTKAVDIFVEPEGVEPEGDEEDNANREEQEVDEEARDECGQFDEEIRVERNVAAFVDVDDEYDEYATPVESDGEDDGDDGFLRYIKGSGELKYKQAFDTIDDFKKAVVDYVLKTGRNIKYTRWENTKSELRCASGCHSEKGAEEEENVETAKDNPDTARENLETARESPETAKEVPEVEEEHQPCLWRIYCAYETTVQKYVVKTLNDDHSCVTTGYSKILTQEVIARLFVNDVRDNPQLMPKNIRQEIQKRWSLIASSDQCRKAKARALEMIQEEHDEQYSRLKDYRLELLNTNAGSTVELDTFQQDGGLDIFFRFYVCFGRIKRAWRSYSRPIFGIDGCFLKYVTEGQLLAAVGRDSNNQMYPLAWAVVEKENEDNWKWFIGKLQSDFSLGDGSGFTVISDRQKGLLNAVSQLLPHSEHRMCARHIYANLKSNHPHRADMKKLFWKVAKSYNTAQYDKSIEALKMYDMSVYHSVMQKNPKNCSLCFFNTTSGCDDVSNNISESFNNAINSTREMPMVEMLETIRRRAMIRIDLRRKKAKNHKGKYSINAMERLQLEMKKIVNCKAWPAGPGEYEVKEKKSSFQLYMGKHSCSCRKWDMSGIPCRHALTVITDKKLNPENYISSWYLTSRWRNEYNAYIDAVRGCNFWRKSGETEVLLPPKPEGRKRIPKRIKERNESPQKKKTKGKEKELKLSRKKRIIHCGICGGEGHNTRKCQFFGPAPYRRPKKVRESATVGSSSQPTQSQVID</sequence>
<dbReference type="Pfam" id="PF04434">
    <property type="entry name" value="SWIM"/>
    <property type="match status" value="1"/>
</dbReference>
<dbReference type="PANTHER" id="PTHR31973:SF187">
    <property type="entry name" value="MUTATOR TRANSPOSASE MUDRA PROTEIN"/>
    <property type="match status" value="1"/>
</dbReference>
<dbReference type="InterPro" id="IPR018289">
    <property type="entry name" value="MULE_transposase_dom"/>
</dbReference>
<feature type="region of interest" description="Disordered" evidence="5">
    <location>
        <begin position="802"/>
        <end position="833"/>
    </location>
</feature>
<dbReference type="AlphaFoldDB" id="A0A8T2CKI5"/>
<feature type="domain" description="SWIM-type" evidence="6">
    <location>
        <begin position="659"/>
        <end position="700"/>
    </location>
</feature>
<dbReference type="SMART" id="SM00575">
    <property type="entry name" value="ZnF_PMZ"/>
    <property type="match status" value="1"/>
</dbReference>
<gene>
    <name evidence="7" type="ORF">ISN44_As06g030650</name>
</gene>
<evidence type="ECO:0000313" key="7">
    <source>
        <dbReference type="EMBL" id="KAG7598846.1"/>
    </source>
</evidence>
<evidence type="ECO:0000256" key="2">
    <source>
        <dbReference type="ARBA" id="ARBA00022771"/>
    </source>
</evidence>
<evidence type="ECO:0000256" key="3">
    <source>
        <dbReference type="ARBA" id="ARBA00022833"/>
    </source>
</evidence>
<dbReference type="EMBL" id="JAEFBJ010000006">
    <property type="protein sequence ID" value="KAG7598846.1"/>
    <property type="molecule type" value="Genomic_DNA"/>
</dbReference>
<feature type="region of interest" description="Disordered" evidence="5">
    <location>
        <begin position="743"/>
        <end position="777"/>
    </location>
</feature>
<evidence type="ECO:0000259" key="6">
    <source>
        <dbReference type="PROSITE" id="PS50966"/>
    </source>
</evidence>
<evidence type="ECO:0000256" key="5">
    <source>
        <dbReference type="SAM" id="MobiDB-lite"/>
    </source>
</evidence>
<keyword evidence="8" id="KW-1185">Reference proteome</keyword>
<keyword evidence="3" id="KW-0862">Zinc</keyword>
<reference evidence="7 8" key="1">
    <citation type="submission" date="2020-12" db="EMBL/GenBank/DDBJ databases">
        <title>Concerted genomic and epigenomic changes stabilize Arabidopsis allopolyploids.</title>
        <authorList>
            <person name="Chen Z."/>
        </authorList>
    </citation>
    <scope>NUCLEOTIDE SEQUENCE [LARGE SCALE GENOMIC DNA]</scope>
    <source>
        <strain evidence="7">As9502</strain>
        <tissue evidence="7">Leaf</tissue>
    </source>
</reference>
<proteinExistence type="predicted"/>
<feature type="compositionally biased region" description="Polar residues" evidence="5">
    <location>
        <begin position="819"/>
        <end position="833"/>
    </location>
</feature>
<keyword evidence="2 4" id="KW-0863">Zinc-finger</keyword>
<dbReference type="PROSITE" id="PS50966">
    <property type="entry name" value="ZF_SWIM"/>
    <property type="match status" value="1"/>
</dbReference>
<dbReference type="InterPro" id="IPR007527">
    <property type="entry name" value="Znf_SWIM"/>
</dbReference>
<feature type="compositionally biased region" description="Acidic residues" evidence="5">
    <location>
        <begin position="98"/>
        <end position="107"/>
    </location>
</feature>
<dbReference type="GO" id="GO:0008270">
    <property type="term" value="F:zinc ion binding"/>
    <property type="evidence" value="ECO:0007669"/>
    <property type="project" value="UniProtKB-KW"/>
</dbReference>
<accession>A0A8T2CKI5</accession>
<name>A0A8T2CKI5_ARASU</name>
<feature type="region of interest" description="Disordered" evidence="5">
    <location>
        <begin position="98"/>
        <end position="122"/>
    </location>
</feature>
<organism evidence="7 8">
    <name type="scientific">Arabidopsis suecica</name>
    <name type="common">Swedish thale-cress</name>
    <name type="synonym">Cardaminopsis suecica</name>
    <dbReference type="NCBI Taxonomy" id="45249"/>
    <lineage>
        <taxon>Eukaryota</taxon>
        <taxon>Viridiplantae</taxon>
        <taxon>Streptophyta</taxon>
        <taxon>Embryophyta</taxon>
        <taxon>Tracheophyta</taxon>
        <taxon>Spermatophyta</taxon>
        <taxon>Magnoliopsida</taxon>
        <taxon>eudicotyledons</taxon>
        <taxon>Gunneridae</taxon>
        <taxon>Pentapetalae</taxon>
        <taxon>rosids</taxon>
        <taxon>malvids</taxon>
        <taxon>Brassicales</taxon>
        <taxon>Brassicaceae</taxon>
        <taxon>Camelineae</taxon>
        <taxon>Arabidopsis</taxon>
    </lineage>
</organism>
<protein>
    <submittedName>
        <fullName evidence="7">Zinc finger PMZ-type</fullName>
    </submittedName>
</protein>